<protein>
    <recommendedName>
        <fullName evidence="3">non-specific serine/threonine protein kinase</fullName>
        <ecNumber evidence="3">2.7.11.1</ecNumber>
    </recommendedName>
</protein>
<keyword evidence="16 23" id="KW-0472">Membrane</keyword>
<dbReference type="CDD" id="cd14066">
    <property type="entry name" value="STKc_IRAK"/>
    <property type="match status" value="1"/>
</dbReference>
<dbReference type="InterPro" id="IPR021720">
    <property type="entry name" value="Malectin_dom"/>
</dbReference>
<dbReference type="EMBL" id="CAADRP010000335">
    <property type="protein sequence ID" value="VFU26755.1"/>
    <property type="molecule type" value="Genomic_DNA"/>
</dbReference>
<dbReference type="Pfam" id="PF07714">
    <property type="entry name" value="PK_Tyr_Ser-Thr"/>
    <property type="match status" value="2"/>
</dbReference>
<dbReference type="GO" id="GO:0004674">
    <property type="term" value="F:protein serine/threonine kinase activity"/>
    <property type="evidence" value="ECO:0007669"/>
    <property type="project" value="UniProtKB-KW"/>
</dbReference>
<dbReference type="InterPro" id="IPR000719">
    <property type="entry name" value="Prot_kinase_dom"/>
</dbReference>
<dbReference type="GO" id="GO:0006412">
    <property type="term" value="P:translation"/>
    <property type="evidence" value="ECO:0007669"/>
    <property type="project" value="InterPro"/>
</dbReference>
<keyword evidence="19" id="KW-0687">Ribonucleoprotein</keyword>
<dbReference type="InterPro" id="IPR023573">
    <property type="entry name" value="Ribosomal_eL20_dom"/>
</dbReference>
<gene>
    <name evidence="25" type="ORF">SVIM_LOCUS74764</name>
</gene>
<keyword evidence="17" id="KW-0675">Receptor</keyword>
<keyword evidence="13" id="KW-0067">ATP-binding</keyword>
<dbReference type="InterPro" id="IPR011009">
    <property type="entry name" value="Kinase-like_dom_sf"/>
</dbReference>
<name>A0A6N2KF04_SALVM</name>
<keyword evidence="10" id="KW-0677">Repeat</keyword>
<dbReference type="GO" id="GO:0005524">
    <property type="term" value="F:ATP binding"/>
    <property type="evidence" value="ECO:0007669"/>
    <property type="project" value="UniProtKB-KW"/>
</dbReference>
<dbReference type="SUPFAM" id="SSF52058">
    <property type="entry name" value="L domain-like"/>
    <property type="match status" value="2"/>
</dbReference>
<dbReference type="Gene3D" id="3.80.10.10">
    <property type="entry name" value="Ribonuclease Inhibitor"/>
    <property type="match status" value="3"/>
</dbReference>
<evidence type="ECO:0000256" key="1">
    <source>
        <dbReference type="ARBA" id="ARBA00004479"/>
    </source>
</evidence>
<dbReference type="SMART" id="SM00220">
    <property type="entry name" value="S_TKc"/>
    <property type="match status" value="2"/>
</dbReference>
<feature type="transmembrane region" description="Helical" evidence="23">
    <location>
        <begin position="1062"/>
        <end position="1080"/>
    </location>
</feature>
<keyword evidence="5" id="KW-0597">Phosphoprotein</keyword>
<keyword evidence="11" id="KW-0547">Nucleotide-binding</keyword>
<keyword evidence="14" id="KW-0689">Ribosomal protein</keyword>
<evidence type="ECO:0000256" key="4">
    <source>
        <dbReference type="ARBA" id="ARBA00022527"/>
    </source>
</evidence>
<keyword evidence="12" id="KW-0418">Kinase</keyword>
<evidence type="ECO:0000313" key="25">
    <source>
        <dbReference type="EMBL" id="VFU26755.1"/>
    </source>
</evidence>
<accession>A0A6N2KF04</accession>
<feature type="region of interest" description="Disordered" evidence="22">
    <location>
        <begin position="1404"/>
        <end position="1433"/>
    </location>
</feature>
<dbReference type="FunFam" id="2.60.120.430:FF:000004">
    <property type="entry name" value="Putative leucine-rich repeat receptor-like serine/threonine-protein kinase"/>
    <property type="match status" value="1"/>
</dbReference>
<keyword evidence="9" id="KW-0732">Signal</keyword>
<dbReference type="InterPro" id="IPR028877">
    <property type="entry name" value="Ribosomal_eL20"/>
</dbReference>
<proteinExistence type="inferred from homology"/>
<evidence type="ECO:0000256" key="18">
    <source>
        <dbReference type="ARBA" id="ARBA00023180"/>
    </source>
</evidence>
<comment type="subcellular location">
    <subcellularLocation>
        <location evidence="1">Membrane</location>
        <topology evidence="1">Single-pass type I membrane protein</topology>
    </subcellularLocation>
</comment>
<dbReference type="Gene3D" id="3.10.20.10">
    <property type="match status" value="2"/>
</dbReference>
<evidence type="ECO:0000256" key="3">
    <source>
        <dbReference type="ARBA" id="ARBA00012513"/>
    </source>
</evidence>
<dbReference type="SUPFAM" id="SSF160374">
    <property type="entry name" value="RplX-like"/>
    <property type="match status" value="1"/>
</dbReference>
<dbReference type="Pfam" id="PF01775">
    <property type="entry name" value="Ribosomal_L18A"/>
    <property type="match status" value="1"/>
</dbReference>
<sequence length="1831" mass="205753">MKLWATNEVRAKSKFWYFLRKLKKVKKSNGQVLAINEIFEKSPTKIKNYGIWLRYQSRTGYHNMYKEYRDTTLNGAVEQMYTEMASRHRVRFPCIQIIKTATIPAKLCKRESTKQFHNSKIKFPLVFKKVRPPSRKLKTTFKASRPNLLASCLGLLAFSEAKLVQEEVDALEEIALTLGSKYWKFNADTCQIESVGVTQVPPKNAEQRIDCECKNGNNTDCHVTRIDFAYNYLNGTIPREWASMQQLTSISLLVNRLSGEIPKELGNITTLTYLSLEANQISGIIPPDLGKLINLQTLRINDNNFSGTIPIFIQNWKKLERLRISDINGPTQGFPMLKNMTGMIRLILRNCNILGELPAYLWTMKSLELLDVSFNKLVGKIPDSISADRLRFINLLSGDISDSILKDGSNVNLNLNLFRSSSMGNNSGGKDITINENKTTLSYEGDGQVEGGAAKYFVNDKSFWGFSSTGDFMDDYDYQNTRYTVSLGSSTIPELYLTARIAPISLTYFHYCLENGNYTVNLHFAEIQFTNDHTYNSLGRRIFDIYVQEILVWKDFNIEDEVGNLKVCSSGKKKGTVYVVVGVVGASCLVAIILGILWWKGKLPGKLRRKRDVKGLDFPKGTFSLKQIRAATNDFDASNKIGEGGFGPVYKGQLPDGTVIAVKQLSSKSRQGNREFLNEMGMISCLQHPNLVKLHGCCIESDQLLLVYEYMENNSLARALFGHENNRLNLDWATRLKICIGIARGLAFLHEESRLKIVHRDIKGTNVLLDENMNPKISDFGLARLDEEEKSHISTRVAGTIGYMAPEYALWGYLTDKADVYSFGVVALEIVSGKNNNNYMPSNSSCVCLLDWACHLQQSESFTELVDETLGSKVNIKEAETMVKVALLCTNASPTLRPTMSEVVSMLEGRMAIPDTLPEPSSYTEDLRFKAMRDLRQHEQSHRFSESQTQKSTTIQTLQIGKTLNEDGRVSLTLGDRCESAGNVTITRYPQITEMNGTIGCNCSIADDKFCHITSFSLTANRLSGNIPGYLGNFTGLTYLYVFNLLHCSTISLSYSNFASNASNASILCSLMVISIYAIIKYRNLESNQFSGVVPPELGKLASLKTLRVSDNNLNGTVPEFIGRWTQLGKLGLCATGLQGPIPRAIFLLEKLNDLRITDTPGPEFRLLNVPKKMDHLVLRNINLNETIPEEAWSVETTLNYHRPGSNWGFSSTGDFMDDNNFNDDKYTLRSNSDISPVVSELYKTARRTPLSITYYGYCLENGDYTVRLHFAEIQYTNETLRYEVARRVFDIYIQGKRVKQDFNIKEAAKGSNRDITIPFNTTVINSTLEIRLYWAGKGSTVIPRRGDYGPIISAISVCSEPEEASKKPIVIGVVTSAVFLIFLGMGVSYWKFCYGHKHTRERDEEKNHRSFFQEQRKPRGSTLAEGNKGSSDELPRMMDLSAIRAATDNFSVSNKLGQGGFGPVYKGILSDGSEVAVKRLSRSSEQGVQELKNEVRTKILSGCLVFVLKERKSSSSMNSCLTAALMRIDIINGIAKGMLYLHEDSRLKIVHRDLKASNILLDNEMNPKISDFGMARIFSSHEDEANTARIVGTGYMAPEYAMEGLYSTKSDVFSFGVLLLEIISGRKKAGYHLPRCAPSLLACAWQLWNEGNKAELIDPMLSDSCNAEEFSRYMHIGLLCVQEDASDRPTMSSVVLMLKSHNSFLPQPERPAFVGRFMDNLKATASNFSVNEMTISDLRLGNDNVRSPREIFSRRIDIINGIAKGMLYLHEDSRLKIVHRDLKASNILLDNEMNPKISDFGMARIFSSHEDEANTARIDIWHQNMHFGVT</sequence>
<keyword evidence="4" id="KW-0723">Serine/threonine-protein kinase</keyword>
<dbReference type="SUPFAM" id="SSF56112">
    <property type="entry name" value="Protein kinase-like (PK-like)"/>
    <property type="match status" value="3"/>
</dbReference>
<evidence type="ECO:0000256" key="22">
    <source>
        <dbReference type="SAM" id="MobiDB-lite"/>
    </source>
</evidence>
<keyword evidence="15 23" id="KW-1133">Transmembrane helix</keyword>
<feature type="transmembrane region" description="Helical" evidence="23">
    <location>
        <begin position="1370"/>
        <end position="1391"/>
    </location>
</feature>
<dbReference type="PROSITE" id="PS50011">
    <property type="entry name" value="PROTEIN_KINASE_DOM"/>
    <property type="match status" value="2"/>
</dbReference>
<dbReference type="Gene3D" id="1.10.510.10">
    <property type="entry name" value="Transferase(Phosphotransferase) domain 1"/>
    <property type="match status" value="3"/>
</dbReference>
<evidence type="ECO:0000256" key="7">
    <source>
        <dbReference type="ARBA" id="ARBA00022679"/>
    </source>
</evidence>
<dbReference type="Pfam" id="PF11721">
    <property type="entry name" value="Malectin"/>
    <property type="match status" value="2"/>
</dbReference>
<reference evidence="25" key="1">
    <citation type="submission" date="2019-03" db="EMBL/GenBank/DDBJ databases">
        <authorList>
            <person name="Mank J."/>
            <person name="Almeida P."/>
        </authorList>
    </citation>
    <scope>NUCLEOTIDE SEQUENCE</scope>
    <source>
        <strain evidence="25">78183</strain>
    </source>
</reference>
<dbReference type="InterPro" id="IPR051824">
    <property type="entry name" value="LRR_Rcpt-Like_S/T_Kinase"/>
</dbReference>
<evidence type="ECO:0000256" key="21">
    <source>
        <dbReference type="ARBA" id="ARBA00048679"/>
    </source>
</evidence>
<dbReference type="PANTHER" id="PTHR48006:SF72">
    <property type="entry name" value="LRR RECEPTOR-LIKE SERINE_THREONINE-PROTEIN KINASE RFK1-RELATED"/>
    <property type="match status" value="1"/>
</dbReference>
<evidence type="ECO:0000256" key="11">
    <source>
        <dbReference type="ARBA" id="ARBA00022741"/>
    </source>
</evidence>
<evidence type="ECO:0000256" key="15">
    <source>
        <dbReference type="ARBA" id="ARBA00022989"/>
    </source>
</evidence>
<dbReference type="FunFam" id="3.80.10.10:FF:000383">
    <property type="entry name" value="Leucine-rich repeat receptor protein kinase EMS1"/>
    <property type="match status" value="1"/>
</dbReference>
<dbReference type="FunFam" id="3.30.200.20:FF:000217">
    <property type="entry name" value="probable LRR receptor-like serine/threonine-protein kinase At1g53430"/>
    <property type="match status" value="1"/>
</dbReference>
<comment type="similarity">
    <text evidence="2">Belongs to the eukaryotic ribosomal protein eL20 family.</text>
</comment>
<evidence type="ECO:0000256" key="19">
    <source>
        <dbReference type="ARBA" id="ARBA00023274"/>
    </source>
</evidence>
<feature type="transmembrane region" description="Helical" evidence="23">
    <location>
        <begin position="577"/>
        <end position="599"/>
    </location>
</feature>
<keyword evidence="18" id="KW-0325">Glycoprotein</keyword>
<dbReference type="FunFam" id="3.10.20.10:FF:000001">
    <property type="entry name" value="60S ribosomal protein L18a"/>
    <property type="match status" value="1"/>
</dbReference>
<evidence type="ECO:0000256" key="6">
    <source>
        <dbReference type="ARBA" id="ARBA00022614"/>
    </source>
</evidence>
<dbReference type="FunFam" id="1.10.510.10:FF:000467">
    <property type="entry name" value="Liguleless narrow1"/>
    <property type="match status" value="1"/>
</dbReference>
<dbReference type="GO" id="GO:0005840">
    <property type="term" value="C:ribosome"/>
    <property type="evidence" value="ECO:0007669"/>
    <property type="project" value="UniProtKB-KW"/>
</dbReference>
<dbReference type="InterPro" id="IPR001611">
    <property type="entry name" value="Leu-rich_rpt"/>
</dbReference>
<dbReference type="Pfam" id="PF00069">
    <property type="entry name" value="Pkinase"/>
    <property type="match status" value="1"/>
</dbReference>
<dbReference type="PANTHER" id="PTHR48006">
    <property type="entry name" value="LEUCINE-RICH REPEAT-CONTAINING PROTEIN DDB_G0281931-RELATED"/>
    <property type="match status" value="1"/>
</dbReference>
<comment type="catalytic activity">
    <reaction evidence="20">
        <text>L-threonyl-[protein] + ATP = O-phospho-L-threonyl-[protein] + ADP + H(+)</text>
        <dbReference type="Rhea" id="RHEA:46608"/>
        <dbReference type="Rhea" id="RHEA-COMP:11060"/>
        <dbReference type="Rhea" id="RHEA-COMP:11605"/>
        <dbReference type="ChEBI" id="CHEBI:15378"/>
        <dbReference type="ChEBI" id="CHEBI:30013"/>
        <dbReference type="ChEBI" id="CHEBI:30616"/>
        <dbReference type="ChEBI" id="CHEBI:61977"/>
        <dbReference type="ChEBI" id="CHEBI:456216"/>
        <dbReference type="EC" id="2.7.11.1"/>
    </reaction>
</comment>
<dbReference type="Gene3D" id="2.60.120.430">
    <property type="entry name" value="Galactose-binding lectin"/>
    <property type="match status" value="2"/>
</dbReference>
<evidence type="ECO:0000256" key="20">
    <source>
        <dbReference type="ARBA" id="ARBA00047899"/>
    </source>
</evidence>
<feature type="domain" description="Protein kinase" evidence="24">
    <location>
        <begin position="635"/>
        <end position="913"/>
    </location>
</feature>
<evidence type="ECO:0000259" key="24">
    <source>
        <dbReference type="PROSITE" id="PS50011"/>
    </source>
</evidence>
<evidence type="ECO:0000256" key="23">
    <source>
        <dbReference type="SAM" id="Phobius"/>
    </source>
</evidence>
<keyword evidence="7" id="KW-0808">Transferase</keyword>
<dbReference type="GO" id="GO:0003735">
    <property type="term" value="F:structural constituent of ribosome"/>
    <property type="evidence" value="ECO:0007669"/>
    <property type="project" value="InterPro"/>
</dbReference>
<evidence type="ECO:0000256" key="17">
    <source>
        <dbReference type="ARBA" id="ARBA00023170"/>
    </source>
</evidence>
<evidence type="ECO:0000256" key="5">
    <source>
        <dbReference type="ARBA" id="ARBA00022553"/>
    </source>
</evidence>
<evidence type="ECO:0000256" key="12">
    <source>
        <dbReference type="ARBA" id="ARBA00022777"/>
    </source>
</evidence>
<evidence type="ECO:0000256" key="16">
    <source>
        <dbReference type="ARBA" id="ARBA00023136"/>
    </source>
</evidence>
<dbReference type="GO" id="GO:0016020">
    <property type="term" value="C:membrane"/>
    <property type="evidence" value="ECO:0007669"/>
    <property type="project" value="UniProtKB-SubCell"/>
</dbReference>
<dbReference type="InterPro" id="IPR032675">
    <property type="entry name" value="LRR_dom_sf"/>
</dbReference>
<organism evidence="25">
    <name type="scientific">Salix viminalis</name>
    <name type="common">Common osier</name>
    <name type="synonym">Basket willow</name>
    <dbReference type="NCBI Taxonomy" id="40686"/>
    <lineage>
        <taxon>Eukaryota</taxon>
        <taxon>Viridiplantae</taxon>
        <taxon>Streptophyta</taxon>
        <taxon>Embryophyta</taxon>
        <taxon>Tracheophyta</taxon>
        <taxon>Spermatophyta</taxon>
        <taxon>Magnoliopsida</taxon>
        <taxon>eudicotyledons</taxon>
        <taxon>Gunneridae</taxon>
        <taxon>Pentapetalae</taxon>
        <taxon>rosids</taxon>
        <taxon>fabids</taxon>
        <taxon>Malpighiales</taxon>
        <taxon>Salicaceae</taxon>
        <taxon>Saliceae</taxon>
        <taxon>Salix</taxon>
    </lineage>
</organism>
<dbReference type="PROSITE" id="PS00108">
    <property type="entry name" value="PROTEIN_KINASE_ST"/>
    <property type="match status" value="2"/>
</dbReference>
<evidence type="ECO:0000256" key="8">
    <source>
        <dbReference type="ARBA" id="ARBA00022692"/>
    </source>
</evidence>
<dbReference type="GO" id="GO:1990904">
    <property type="term" value="C:ribonucleoprotein complex"/>
    <property type="evidence" value="ECO:0007669"/>
    <property type="project" value="UniProtKB-KW"/>
</dbReference>
<keyword evidence="6" id="KW-0433">Leucine-rich repeat</keyword>
<evidence type="ECO:0000256" key="13">
    <source>
        <dbReference type="ARBA" id="ARBA00022840"/>
    </source>
</evidence>
<dbReference type="Gene3D" id="3.30.200.20">
    <property type="entry name" value="Phosphorylase Kinase, domain 1"/>
    <property type="match status" value="2"/>
</dbReference>
<dbReference type="FunFam" id="1.10.510.10:FF:001023">
    <property type="entry name" value="Os07g0541700 protein"/>
    <property type="match status" value="1"/>
</dbReference>
<comment type="catalytic activity">
    <reaction evidence="21">
        <text>L-seryl-[protein] + ATP = O-phospho-L-seryl-[protein] + ADP + H(+)</text>
        <dbReference type="Rhea" id="RHEA:17989"/>
        <dbReference type="Rhea" id="RHEA-COMP:9863"/>
        <dbReference type="Rhea" id="RHEA-COMP:11604"/>
        <dbReference type="ChEBI" id="CHEBI:15378"/>
        <dbReference type="ChEBI" id="CHEBI:29999"/>
        <dbReference type="ChEBI" id="CHEBI:30616"/>
        <dbReference type="ChEBI" id="CHEBI:83421"/>
        <dbReference type="ChEBI" id="CHEBI:456216"/>
        <dbReference type="EC" id="2.7.11.1"/>
    </reaction>
</comment>
<evidence type="ECO:0000256" key="14">
    <source>
        <dbReference type="ARBA" id="ARBA00022980"/>
    </source>
</evidence>
<evidence type="ECO:0000256" key="10">
    <source>
        <dbReference type="ARBA" id="ARBA00022737"/>
    </source>
</evidence>
<dbReference type="FunFam" id="1.10.510.10:FF:000044">
    <property type="entry name" value="Putative LRR receptor-like serine/threonine-protein kinase"/>
    <property type="match status" value="1"/>
</dbReference>
<keyword evidence="8 23" id="KW-0812">Transmembrane</keyword>
<evidence type="ECO:0000256" key="9">
    <source>
        <dbReference type="ARBA" id="ARBA00022729"/>
    </source>
</evidence>
<evidence type="ECO:0000256" key="2">
    <source>
        <dbReference type="ARBA" id="ARBA00009362"/>
    </source>
</evidence>
<feature type="domain" description="Protein kinase" evidence="24">
    <location>
        <begin position="1451"/>
        <end position="1705"/>
    </location>
</feature>
<dbReference type="EC" id="2.7.11.1" evidence="3"/>
<dbReference type="Pfam" id="PF00560">
    <property type="entry name" value="LRR_1"/>
    <property type="match status" value="4"/>
</dbReference>
<dbReference type="InterPro" id="IPR001245">
    <property type="entry name" value="Ser-Thr/Tyr_kinase_cat_dom"/>
</dbReference>
<dbReference type="HAMAP" id="MF_00273">
    <property type="entry name" value="Ribosomal_eL20"/>
    <property type="match status" value="1"/>
</dbReference>
<dbReference type="InterPro" id="IPR008271">
    <property type="entry name" value="Ser/Thr_kinase_AS"/>
</dbReference>